<gene>
    <name evidence="3" type="ORF">Zmor_004818</name>
</gene>
<dbReference type="AlphaFoldDB" id="A0AA38MLM3"/>
<sequence>MRIEKLKPRDRLCKLMFDEVSLSTNLTYSRSTDKIIGFEDLGSLGRNKNYANHALVFMIQGISSGWKQPIAYYFVKDSIKSIKLKLIIKEIISKLNMAGAKVICTVCDQASSNVKALRLLKEESNVEYKEPYFKVNSKKIVCLYDSPHLLKSLRNALLKYMIYYDETKKAKFMYLRQAYQFDSTRRFQTLHKIREPFLYVNRYRLLKMKVSIAAKTLSASMAAALETLIDSKENIPSEAIETAFFVKEANDLFDSFNSTGINMRNNHCNPKLRCALTKKSGHFDFWNKMEKKKNRKLEIL</sequence>
<dbReference type="Pfam" id="PF21787">
    <property type="entry name" value="TNP-like_RNaseH_N"/>
    <property type="match status" value="1"/>
</dbReference>
<keyword evidence="4" id="KW-1185">Reference proteome</keyword>
<evidence type="ECO:0000259" key="2">
    <source>
        <dbReference type="Pfam" id="PF21788"/>
    </source>
</evidence>
<dbReference type="EMBL" id="JALNTZ010000002">
    <property type="protein sequence ID" value="KAJ3660367.1"/>
    <property type="molecule type" value="Genomic_DNA"/>
</dbReference>
<proteinExistence type="predicted"/>
<evidence type="ECO:0008006" key="5">
    <source>
        <dbReference type="Google" id="ProtNLM"/>
    </source>
</evidence>
<dbReference type="Pfam" id="PF21788">
    <property type="entry name" value="TNP-like_GBD"/>
    <property type="match status" value="1"/>
</dbReference>
<evidence type="ECO:0000313" key="3">
    <source>
        <dbReference type="EMBL" id="KAJ3660367.1"/>
    </source>
</evidence>
<evidence type="ECO:0000313" key="4">
    <source>
        <dbReference type="Proteomes" id="UP001168821"/>
    </source>
</evidence>
<evidence type="ECO:0000259" key="1">
    <source>
        <dbReference type="Pfam" id="PF21787"/>
    </source>
</evidence>
<accession>A0AA38MLM3</accession>
<dbReference type="Proteomes" id="UP001168821">
    <property type="component" value="Unassembled WGS sequence"/>
</dbReference>
<organism evidence="3 4">
    <name type="scientific">Zophobas morio</name>
    <dbReference type="NCBI Taxonomy" id="2755281"/>
    <lineage>
        <taxon>Eukaryota</taxon>
        <taxon>Metazoa</taxon>
        <taxon>Ecdysozoa</taxon>
        <taxon>Arthropoda</taxon>
        <taxon>Hexapoda</taxon>
        <taxon>Insecta</taxon>
        <taxon>Pterygota</taxon>
        <taxon>Neoptera</taxon>
        <taxon>Endopterygota</taxon>
        <taxon>Coleoptera</taxon>
        <taxon>Polyphaga</taxon>
        <taxon>Cucujiformia</taxon>
        <taxon>Tenebrionidae</taxon>
        <taxon>Zophobas</taxon>
    </lineage>
</organism>
<reference evidence="3" key="1">
    <citation type="journal article" date="2023" name="G3 (Bethesda)">
        <title>Whole genome assemblies of Zophobas morio and Tenebrio molitor.</title>
        <authorList>
            <person name="Kaur S."/>
            <person name="Stinson S.A."/>
            <person name="diCenzo G.C."/>
        </authorList>
    </citation>
    <scope>NUCLEOTIDE SEQUENCE</scope>
    <source>
        <strain evidence="3">QUZm001</strain>
    </source>
</reference>
<dbReference type="InterPro" id="IPR048365">
    <property type="entry name" value="TNP-like_RNaseH_N"/>
</dbReference>
<dbReference type="InterPro" id="IPR048366">
    <property type="entry name" value="TNP-like_GBD"/>
</dbReference>
<protein>
    <recommendedName>
        <fullName evidence="5">Transposable element P transposase</fullName>
    </recommendedName>
</protein>
<feature type="domain" description="Transposable element P transposase-like GTP-binding insertion" evidence="2">
    <location>
        <begin position="148"/>
        <end position="263"/>
    </location>
</feature>
<comment type="caution">
    <text evidence="3">The sequence shown here is derived from an EMBL/GenBank/DDBJ whole genome shotgun (WGS) entry which is preliminary data.</text>
</comment>
<name>A0AA38MLM3_9CUCU</name>
<feature type="domain" description="Transposable element P transposase-like RNase H" evidence="1">
    <location>
        <begin position="2"/>
        <end position="120"/>
    </location>
</feature>